<keyword evidence="2 5" id="KW-0812">Transmembrane</keyword>
<evidence type="ECO:0000313" key="8">
    <source>
        <dbReference type="Proteomes" id="UP000184383"/>
    </source>
</evidence>
<gene>
    <name evidence="7" type="ORF">ASPWEDRAFT_52705</name>
</gene>
<sequence length="532" mass="58467">MIVTHHIFLFLSSPSILLFSFFSLCGCGSVGIVSERVTRSHNRAINAQAHQASSKEHHHHADALFWCQDLHYVGTVGWDGDLDPENPHNWSLPTKLTCTAQACAMVFVVALSSSIFGPSAHVTAQQFGVADDTMHLGVALFVAGFAVGPLFFAPLSEVVGHMIPLCVGLAGVAIFQIPFALAEDVKTMLISRFLCGVIGSGAMAVGSGMLAELWGPATRAVAIGLSGMFMNIGSTIGPIAGVYILERYGWRWTGWATLLVCIVVGFSAIFNLRETSSKKILIQKARRLRRETGNESMHTNSEKAGLSFQLLMRKHLTQPPRIFMMEPILIILTIYLILVYGTLYLSYQMFSFAFLKRGWPHTTASLPFLAVALGLITAWIIFSVFTMTWYQSRFKQRGTVLPEDRLPTMILGAVILPPALTWFGWSMRTNAAPQILACFFIGMALQLIFMSGIVYIVDVYIACSNSAISIHVVVRSIVSATFPLWAGPMYENLGIEWSSTVLAGFSAIMLASPILFSVYGAKIRSWKYLDKQ</sequence>
<feature type="transmembrane region" description="Helical" evidence="5">
    <location>
        <begin position="431"/>
        <end position="456"/>
    </location>
</feature>
<dbReference type="AlphaFoldDB" id="A0A1L9RHU6"/>
<dbReference type="VEuPathDB" id="FungiDB:ASPWEDRAFT_52705"/>
<dbReference type="PANTHER" id="PTHR23502:SF156">
    <property type="entry name" value="TRANSPORTER, PUTATIVE (AFU_ORTHOLOGUE AFUA_5G00420)-RELATED"/>
    <property type="match status" value="1"/>
</dbReference>
<evidence type="ECO:0000256" key="5">
    <source>
        <dbReference type="SAM" id="Phobius"/>
    </source>
</evidence>
<feature type="transmembrane region" description="Helical" evidence="5">
    <location>
        <begin position="136"/>
        <end position="155"/>
    </location>
</feature>
<dbReference type="OrthoDB" id="446368at2759"/>
<dbReference type="InterPro" id="IPR036259">
    <property type="entry name" value="MFS_trans_sf"/>
</dbReference>
<keyword evidence="3 5" id="KW-1133">Transmembrane helix</keyword>
<keyword evidence="8" id="KW-1185">Reference proteome</keyword>
<dbReference type="InterPro" id="IPR020846">
    <property type="entry name" value="MFS_dom"/>
</dbReference>
<feature type="transmembrane region" description="Helical" evidence="5">
    <location>
        <begin position="162"/>
        <end position="182"/>
    </location>
</feature>
<feature type="transmembrane region" description="Helical" evidence="5">
    <location>
        <begin position="222"/>
        <end position="244"/>
    </location>
</feature>
<evidence type="ECO:0000256" key="3">
    <source>
        <dbReference type="ARBA" id="ARBA00022989"/>
    </source>
</evidence>
<dbReference type="Pfam" id="PF07690">
    <property type="entry name" value="MFS_1"/>
    <property type="match status" value="1"/>
</dbReference>
<accession>A0A1L9RHU6</accession>
<evidence type="ECO:0000259" key="6">
    <source>
        <dbReference type="PROSITE" id="PS50850"/>
    </source>
</evidence>
<protein>
    <recommendedName>
        <fullName evidence="6">Major facilitator superfamily (MFS) profile domain-containing protein</fullName>
    </recommendedName>
</protein>
<dbReference type="SUPFAM" id="SSF103473">
    <property type="entry name" value="MFS general substrate transporter"/>
    <property type="match status" value="1"/>
</dbReference>
<keyword evidence="4 5" id="KW-0472">Membrane</keyword>
<comment type="subcellular location">
    <subcellularLocation>
        <location evidence="1">Membrane</location>
        <topology evidence="1">Multi-pass membrane protein</topology>
    </subcellularLocation>
</comment>
<name>A0A1L9RHU6_ASPWE</name>
<reference evidence="8" key="1">
    <citation type="journal article" date="2017" name="Genome Biol.">
        <title>Comparative genomics reveals high biological diversity and specific adaptations in the industrially and medically important fungal genus Aspergillus.</title>
        <authorList>
            <person name="de Vries R.P."/>
            <person name="Riley R."/>
            <person name="Wiebenga A."/>
            <person name="Aguilar-Osorio G."/>
            <person name="Amillis S."/>
            <person name="Uchima C.A."/>
            <person name="Anderluh G."/>
            <person name="Asadollahi M."/>
            <person name="Askin M."/>
            <person name="Barry K."/>
            <person name="Battaglia E."/>
            <person name="Bayram O."/>
            <person name="Benocci T."/>
            <person name="Braus-Stromeyer S.A."/>
            <person name="Caldana C."/>
            <person name="Canovas D."/>
            <person name="Cerqueira G.C."/>
            <person name="Chen F."/>
            <person name="Chen W."/>
            <person name="Choi C."/>
            <person name="Clum A."/>
            <person name="Dos Santos R.A."/>
            <person name="Damasio A.R."/>
            <person name="Diallinas G."/>
            <person name="Emri T."/>
            <person name="Fekete E."/>
            <person name="Flipphi M."/>
            <person name="Freyberg S."/>
            <person name="Gallo A."/>
            <person name="Gournas C."/>
            <person name="Habgood R."/>
            <person name="Hainaut M."/>
            <person name="Harispe M.L."/>
            <person name="Henrissat B."/>
            <person name="Hilden K.S."/>
            <person name="Hope R."/>
            <person name="Hossain A."/>
            <person name="Karabika E."/>
            <person name="Karaffa L."/>
            <person name="Karanyi Z."/>
            <person name="Krasevec N."/>
            <person name="Kuo A."/>
            <person name="Kusch H."/>
            <person name="LaButti K."/>
            <person name="Lagendijk E.L."/>
            <person name="Lapidus A."/>
            <person name="Levasseur A."/>
            <person name="Lindquist E."/>
            <person name="Lipzen A."/>
            <person name="Logrieco A.F."/>
            <person name="MacCabe A."/>
            <person name="Maekelae M.R."/>
            <person name="Malavazi I."/>
            <person name="Melin P."/>
            <person name="Meyer V."/>
            <person name="Mielnichuk N."/>
            <person name="Miskei M."/>
            <person name="Molnar A.P."/>
            <person name="Mule G."/>
            <person name="Ngan C.Y."/>
            <person name="Orejas M."/>
            <person name="Orosz E."/>
            <person name="Ouedraogo J.P."/>
            <person name="Overkamp K.M."/>
            <person name="Park H.-S."/>
            <person name="Perrone G."/>
            <person name="Piumi F."/>
            <person name="Punt P.J."/>
            <person name="Ram A.F."/>
            <person name="Ramon A."/>
            <person name="Rauscher S."/>
            <person name="Record E."/>
            <person name="Riano-Pachon D.M."/>
            <person name="Robert V."/>
            <person name="Roehrig J."/>
            <person name="Ruller R."/>
            <person name="Salamov A."/>
            <person name="Salih N.S."/>
            <person name="Samson R.A."/>
            <person name="Sandor E."/>
            <person name="Sanguinetti M."/>
            <person name="Schuetze T."/>
            <person name="Sepcic K."/>
            <person name="Shelest E."/>
            <person name="Sherlock G."/>
            <person name="Sophianopoulou V."/>
            <person name="Squina F.M."/>
            <person name="Sun H."/>
            <person name="Susca A."/>
            <person name="Todd R.B."/>
            <person name="Tsang A."/>
            <person name="Unkles S.E."/>
            <person name="van de Wiele N."/>
            <person name="van Rossen-Uffink D."/>
            <person name="Oliveira J.V."/>
            <person name="Vesth T.C."/>
            <person name="Visser J."/>
            <person name="Yu J.-H."/>
            <person name="Zhou M."/>
            <person name="Andersen M.R."/>
            <person name="Archer D.B."/>
            <person name="Baker S.E."/>
            <person name="Benoit I."/>
            <person name="Brakhage A.A."/>
            <person name="Braus G.H."/>
            <person name="Fischer R."/>
            <person name="Frisvad J.C."/>
            <person name="Goldman G.H."/>
            <person name="Houbraken J."/>
            <person name="Oakley B."/>
            <person name="Pocsi I."/>
            <person name="Scazzocchio C."/>
            <person name="Seiboth B."/>
            <person name="vanKuyk P.A."/>
            <person name="Wortman J."/>
            <person name="Dyer P.S."/>
            <person name="Grigoriev I.V."/>
        </authorList>
    </citation>
    <scope>NUCLEOTIDE SEQUENCE [LARGE SCALE GENOMIC DNA]</scope>
    <source>
        <strain evidence="8">DTO 134E9</strain>
    </source>
</reference>
<dbReference type="Proteomes" id="UP000184383">
    <property type="component" value="Unassembled WGS sequence"/>
</dbReference>
<feature type="transmembrane region" description="Helical" evidence="5">
    <location>
        <begin position="406"/>
        <end position="425"/>
    </location>
</feature>
<dbReference type="Gene3D" id="1.20.1250.20">
    <property type="entry name" value="MFS general substrate transporter like domains"/>
    <property type="match status" value="1"/>
</dbReference>
<feature type="transmembrane region" description="Helical" evidence="5">
    <location>
        <begin position="322"/>
        <end position="345"/>
    </location>
</feature>
<dbReference type="GO" id="GO:0022857">
    <property type="term" value="F:transmembrane transporter activity"/>
    <property type="evidence" value="ECO:0007669"/>
    <property type="project" value="InterPro"/>
</dbReference>
<feature type="transmembrane region" description="Helical" evidence="5">
    <location>
        <begin position="96"/>
        <end position="116"/>
    </location>
</feature>
<dbReference type="STRING" id="1073089.A0A1L9RHU6"/>
<dbReference type="PROSITE" id="PS50850">
    <property type="entry name" value="MFS"/>
    <property type="match status" value="1"/>
</dbReference>
<evidence type="ECO:0000256" key="2">
    <source>
        <dbReference type="ARBA" id="ARBA00022692"/>
    </source>
</evidence>
<evidence type="ECO:0000256" key="4">
    <source>
        <dbReference type="ARBA" id="ARBA00023136"/>
    </source>
</evidence>
<dbReference type="EMBL" id="KV878213">
    <property type="protein sequence ID" value="OJJ34491.1"/>
    <property type="molecule type" value="Genomic_DNA"/>
</dbReference>
<feature type="domain" description="Major facilitator superfamily (MFS) profile" evidence="6">
    <location>
        <begin position="98"/>
        <end position="524"/>
    </location>
</feature>
<feature type="transmembrane region" description="Helical" evidence="5">
    <location>
        <begin position="497"/>
        <end position="521"/>
    </location>
</feature>
<dbReference type="RefSeq" id="XP_040688167.1">
    <property type="nucleotide sequence ID" value="XM_040837780.1"/>
</dbReference>
<feature type="transmembrane region" description="Helical" evidence="5">
    <location>
        <begin position="365"/>
        <end position="385"/>
    </location>
</feature>
<feature type="transmembrane region" description="Helical" evidence="5">
    <location>
        <begin position="250"/>
        <end position="272"/>
    </location>
</feature>
<feature type="transmembrane region" description="Helical" evidence="5">
    <location>
        <begin position="6"/>
        <end position="33"/>
    </location>
</feature>
<evidence type="ECO:0000313" key="7">
    <source>
        <dbReference type="EMBL" id="OJJ34491.1"/>
    </source>
</evidence>
<dbReference type="GeneID" id="63753628"/>
<dbReference type="InterPro" id="IPR011701">
    <property type="entry name" value="MFS"/>
</dbReference>
<proteinExistence type="predicted"/>
<feature type="transmembrane region" description="Helical" evidence="5">
    <location>
        <begin position="468"/>
        <end position="485"/>
    </location>
</feature>
<feature type="transmembrane region" description="Helical" evidence="5">
    <location>
        <begin position="188"/>
        <end position="210"/>
    </location>
</feature>
<dbReference type="GO" id="GO:0005886">
    <property type="term" value="C:plasma membrane"/>
    <property type="evidence" value="ECO:0007669"/>
    <property type="project" value="TreeGrafter"/>
</dbReference>
<evidence type="ECO:0000256" key="1">
    <source>
        <dbReference type="ARBA" id="ARBA00004141"/>
    </source>
</evidence>
<dbReference type="PANTHER" id="PTHR23502">
    <property type="entry name" value="MAJOR FACILITATOR SUPERFAMILY"/>
    <property type="match status" value="1"/>
</dbReference>
<organism evidence="7 8">
    <name type="scientific">Aspergillus wentii DTO 134E9</name>
    <dbReference type="NCBI Taxonomy" id="1073089"/>
    <lineage>
        <taxon>Eukaryota</taxon>
        <taxon>Fungi</taxon>
        <taxon>Dikarya</taxon>
        <taxon>Ascomycota</taxon>
        <taxon>Pezizomycotina</taxon>
        <taxon>Eurotiomycetes</taxon>
        <taxon>Eurotiomycetidae</taxon>
        <taxon>Eurotiales</taxon>
        <taxon>Aspergillaceae</taxon>
        <taxon>Aspergillus</taxon>
        <taxon>Aspergillus subgen. Cremei</taxon>
    </lineage>
</organism>